<name>A0A7I4YCP2_HAECO</name>
<dbReference type="AlphaFoldDB" id="A0A7I4YCP2"/>
<feature type="region of interest" description="Disordered" evidence="1">
    <location>
        <begin position="557"/>
        <end position="589"/>
    </location>
</feature>
<protein>
    <submittedName>
        <fullName evidence="4">SET domain-containing protein</fullName>
    </submittedName>
</protein>
<dbReference type="GO" id="GO:0042799">
    <property type="term" value="F:histone H4K20 methyltransferase activity"/>
    <property type="evidence" value="ECO:0007669"/>
    <property type="project" value="TreeGrafter"/>
</dbReference>
<evidence type="ECO:0000313" key="4">
    <source>
        <dbReference type="WBParaSite" id="HCON_00078870-00001"/>
    </source>
</evidence>
<dbReference type="InterPro" id="IPR046341">
    <property type="entry name" value="SET_dom_sf"/>
</dbReference>
<dbReference type="Proteomes" id="UP000025227">
    <property type="component" value="Unplaced"/>
</dbReference>
<dbReference type="OrthoDB" id="5850751at2759"/>
<dbReference type="Gene3D" id="2.170.270.10">
    <property type="entry name" value="SET domain"/>
    <property type="match status" value="1"/>
</dbReference>
<proteinExistence type="predicted"/>
<dbReference type="GO" id="GO:0005634">
    <property type="term" value="C:nucleus"/>
    <property type="evidence" value="ECO:0007669"/>
    <property type="project" value="TreeGrafter"/>
</dbReference>
<dbReference type="SMART" id="SM00317">
    <property type="entry name" value="SET"/>
    <property type="match status" value="1"/>
</dbReference>
<dbReference type="InterPro" id="IPR001214">
    <property type="entry name" value="SET_dom"/>
</dbReference>
<feature type="domain" description="SET" evidence="2">
    <location>
        <begin position="856"/>
        <end position="1001"/>
    </location>
</feature>
<dbReference type="InterPro" id="IPR051760">
    <property type="entry name" value="KMT5A"/>
</dbReference>
<dbReference type="GO" id="GO:0005700">
    <property type="term" value="C:polytene chromosome"/>
    <property type="evidence" value="ECO:0007669"/>
    <property type="project" value="TreeGrafter"/>
</dbReference>
<reference evidence="4" key="1">
    <citation type="submission" date="2020-12" db="UniProtKB">
        <authorList>
            <consortium name="WormBaseParasite"/>
        </authorList>
    </citation>
    <scope>IDENTIFICATION</scope>
    <source>
        <strain evidence="4">MHco3</strain>
    </source>
</reference>
<dbReference type="SUPFAM" id="SSF82199">
    <property type="entry name" value="SET domain"/>
    <property type="match status" value="1"/>
</dbReference>
<evidence type="ECO:0000256" key="1">
    <source>
        <dbReference type="SAM" id="MobiDB-lite"/>
    </source>
</evidence>
<feature type="region of interest" description="Disordered" evidence="1">
    <location>
        <begin position="606"/>
        <end position="681"/>
    </location>
</feature>
<dbReference type="OMA" id="ARMEYEK"/>
<dbReference type="GO" id="GO:0006357">
    <property type="term" value="P:regulation of transcription by RNA polymerase II"/>
    <property type="evidence" value="ECO:0007669"/>
    <property type="project" value="TreeGrafter"/>
</dbReference>
<keyword evidence="3" id="KW-1185">Reference proteome</keyword>
<feature type="compositionally biased region" description="Polar residues" evidence="1">
    <location>
        <begin position="636"/>
        <end position="645"/>
    </location>
</feature>
<dbReference type="GO" id="GO:0043516">
    <property type="term" value="P:regulation of DNA damage response, signal transduction by p53 class mediator"/>
    <property type="evidence" value="ECO:0007669"/>
    <property type="project" value="TreeGrafter"/>
</dbReference>
<dbReference type="PANTHER" id="PTHR46167:SF1">
    <property type="entry name" value="N-LYSINE METHYLTRANSFERASE KMT5A"/>
    <property type="match status" value="1"/>
</dbReference>
<dbReference type="PANTHER" id="PTHR46167">
    <property type="entry name" value="N-LYSINE METHYLTRANSFERASE KMT5A"/>
    <property type="match status" value="1"/>
</dbReference>
<evidence type="ECO:0000313" key="3">
    <source>
        <dbReference type="Proteomes" id="UP000025227"/>
    </source>
</evidence>
<evidence type="ECO:0000259" key="2">
    <source>
        <dbReference type="PROSITE" id="PS50280"/>
    </source>
</evidence>
<feature type="compositionally biased region" description="Basic and acidic residues" evidence="1">
    <location>
        <begin position="650"/>
        <end position="659"/>
    </location>
</feature>
<dbReference type="Pfam" id="PF00856">
    <property type="entry name" value="SET"/>
    <property type="match status" value="1"/>
</dbReference>
<dbReference type="PROSITE" id="PS50280">
    <property type="entry name" value="SET"/>
    <property type="match status" value="1"/>
</dbReference>
<dbReference type="WBParaSite" id="HCON_00078870-00001">
    <property type="protein sequence ID" value="HCON_00078870-00001"/>
    <property type="gene ID" value="HCON_00078870"/>
</dbReference>
<organism evidence="3 4">
    <name type="scientific">Haemonchus contortus</name>
    <name type="common">Barber pole worm</name>
    <dbReference type="NCBI Taxonomy" id="6289"/>
    <lineage>
        <taxon>Eukaryota</taxon>
        <taxon>Metazoa</taxon>
        <taxon>Ecdysozoa</taxon>
        <taxon>Nematoda</taxon>
        <taxon>Chromadorea</taxon>
        <taxon>Rhabditida</taxon>
        <taxon>Rhabditina</taxon>
        <taxon>Rhabditomorpha</taxon>
        <taxon>Strongyloidea</taxon>
        <taxon>Trichostrongylidae</taxon>
        <taxon>Haemonchus</taxon>
    </lineage>
</organism>
<accession>A0A7I4YCP2</accession>
<sequence>MEQRSSQAGQAAAAKQETVRRIGDYAKQIVLEMEQKGQIAKLPVKLTDAVYYPAAAHGKVRFCIACGKHGSFRFDRHLLSQHGISKRNNLQLYEVYEQLGRGVLERMKAASVDLSKIPQPRNQGEWLIFCAFYSQLQECGIPLLNDQQELSRSPHLEVANICPEGEGPSHVVKEGSEQVIKDEQLHQGSVPPTQRAPFIPRANLCITANIADDLEYRGRSTIHHVFTDAPEKTLMFAHEYDTSNRNEEEGVQEYFVQKYPVLQRSTGRLGETMSVDDAIYSCEIVKDFFAKLQDAGVPVGVRSSFAKAVLSFYKFLQLSVGVGAGRSRHDVIEDAIRRAEYEVKRANDEKKEIITFRDIAENRAQVGSYPLPKHYNRVREPTSRSGGYFVVDKKCKEWLDHYGKLREHVCRLNGIEDAHEPLKAFFIQWNGRDVTPESARSLMTNLFSKLGCGELKLSCNTSRRGVARMEYEKHMHSKMESLSSGKFADKDISNIQSHRQRTQEEIYVDRYQLSCVYGYIKLKLYAEQETNKSHAIRARVAEVMQILKEPPAAISQLPRQGRIADEGEEIEDSSDFRMESDSPSDLSVYNDIIGDYDEEITADEFVGHKPGTSSSDAFPSESAKLRSRKMRLSPSKGDTTGQMDGSSDDIGDKNLESSRRTRRKSARKAATSTDQYEQDCGGSPATAVVHVAPPVVVGSETEGDTEMLSKYSVVRRKTKRGEQGTVMKLRKDETATPANIIVAPLSPATQTTLSSARATTLRAMDEEGQEGEEIIQSGVLARGAAAKARFQQSEEAKKRERYASQLPEIANPAKVLDYMREFNSRQYSGGLGYFQDEYEQQCFNLRRVAQPIQDFPWLEIRDIPSINGKGLFAKVNIQKDQVVSDYRGKFVTKEELEEMKTKMNPTDSLSVGDYEVEFLAHIGKKPRSELESYSILAHNPIYKGAVTLGRLCNHSSKHPNLYTERCDRWHPANQGEQMELLVLFRAKRKILAGEQILWNYGREYCSTKSTMECLCRKCSPNLASSTDLRIPVPFPRVLKFIPSDEYSHSQQTGIRVAMAKNIKINARAAITASNVLRSLNVKTRIPGLVPDNSSDAFADLLSVYRHSRLMFLGHEDDYPTRSDLADMPPNANTLLQLLCVAYRDAYEKSNPVVLVLKHEGGRTRLMRKKQTVFVVLLGEIIGPIQRKRYGNCIIYDESQNRCQTVVEQTEDRKSEKSLLQMFGEERLIYFPRAHETMWIRLRNQLHINVDEVLKTMDEFDPNRLQQEHLQQASSTMK</sequence>